<organism evidence="3 4">
    <name type="scientific">Roseovarius litorisediminis</name>
    <dbReference type="NCBI Taxonomy" id="1312363"/>
    <lineage>
        <taxon>Bacteria</taxon>
        <taxon>Pseudomonadati</taxon>
        <taxon>Pseudomonadota</taxon>
        <taxon>Alphaproteobacteria</taxon>
        <taxon>Rhodobacterales</taxon>
        <taxon>Roseobacteraceae</taxon>
        <taxon>Roseovarius</taxon>
    </lineage>
</organism>
<dbReference type="InterPro" id="IPR018511">
    <property type="entry name" value="Hemolysin-typ_Ca-bd_CS"/>
</dbReference>
<dbReference type="PRINTS" id="PR00313">
    <property type="entry name" value="CABNDNGRPT"/>
</dbReference>
<reference evidence="3 4" key="1">
    <citation type="submission" date="2017-03" db="EMBL/GenBank/DDBJ databases">
        <authorList>
            <person name="Afonso C.L."/>
            <person name="Miller P.J."/>
            <person name="Scott M.A."/>
            <person name="Spackman E."/>
            <person name="Goraichik I."/>
            <person name="Dimitrov K.M."/>
            <person name="Suarez D.L."/>
            <person name="Swayne D.E."/>
        </authorList>
    </citation>
    <scope>NUCLEOTIDE SEQUENCE [LARGE SCALE GENOMIC DNA]</scope>
    <source>
        <strain evidence="3 4">CECT 8287</strain>
    </source>
</reference>
<sequence>MLDLRVGGWIGALASPLTMNIVDLHIVPGSAGPVLTSVTGAGGGLVRYALSQGGLPVPVDEVYFPNLPIGALSGGLSLLELGAQSLLLVGAADGNALWGYTATVSDGIGAQTQISMTANGGPGISGLYVAAAGYVYAAMADGQGIGVYAPDGLGNLAEVSRVLDGDDSHVLDLAEMTSIRFSENDFVVAASGSETGLSSYSVDPGTGALTLRGVIGTENGLGLLPAITAIEAVTVQGNAYVLVASSSTTGEMGALSVLRLTPTGELVATDHVLDTLNTRFGQVQSVATLAVNGLTYVIAGGGDDGISVLALLPHGHLVHLASLADSNLTGLQNISAISAVQIGDEVLILVAGQGEAGITQLSFSVANSGSVFIAAPAAGDLSGSAGDDLLSGNAGIDRISGGTGDDILFDGAGQDTLTGGAGADLFVLDADGAVDRIADFNVVQDRLDLTALPFLYDPTFLNITRTSFGAVIEWRGEQLELYSHDSTPLERAAVLASIQNGPDRPLLLVQRNIKGTNGNDTITGHAGKDVIEAFSGDDLIFSYDSGDRLLGGLARILWIPAPAMTRSMAAMEATLPVWVLAMTPIKIVRSLALLGKIRSLPVMAMTRSTAAAAMT</sequence>
<dbReference type="GO" id="GO:0005576">
    <property type="term" value="C:extracellular region"/>
    <property type="evidence" value="ECO:0007669"/>
    <property type="project" value="UniProtKB-SubCell"/>
</dbReference>
<dbReference type="InterPro" id="IPR001343">
    <property type="entry name" value="Hemolysn_Ca-bd"/>
</dbReference>
<keyword evidence="3" id="KW-0413">Isomerase</keyword>
<dbReference type="GO" id="GO:0016853">
    <property type="term" value="F:isomerase activity"/>
    <property type="evidence" value="ECO:0007669"/>
    <property type="project" value="UniProtKB-KW"/>
</dbReference>
<dbReference type="Proteomes" id="UP000193827">
    <property type="component" value="Unassembled WGS sequence"/>
</dbReference>
<dbReference type="EC" id="5.1.3.-" evidence="3"/>
<evidence type="ECO:0000313" key="4">
    <source>
        <dbReference type="Proteomes" id="UP000193827"/>
    </source>
</evidence>
<protein>
    <submittedName>
        <fullName evidence="3">Poly(Beta-D-mannuronate) C5 epimerase 1</fullName>
        <ecNumber evidence="3">5.1.3.-</ecNumber>
    </submittedName>
</protein>
<dbReference type="InterPro" id="IPR015943">
    <property type="entry name" value="WD40/YVTN_repeat-like_dom_sf"/>
</dbReference>
<dbReference type="PROSITE" id="PS00330">
    <property type="entry name" value="HEMOLYSIN_CALCIUM"/>
    <property type="match status" value="2"/>
</dbReference>
<dbReference type="Pfam" id="PF00353">
    <property type="entry name" value="HemolysinCabind"/>
    <property type="match status" value="2"/>
</dbReference>
<dbReference type="Gene3D" id="2.130.10.10">
    <property type="entry name" value="YVTN repeat-like/Quinoprotein amine dehydrogenase"/>
    <property type="match status" value="1"/>
</dbReference>
<evidence type="ECO:0000256" key="2">
    <source>
        <dbReference type="ARBA" id="ARBA00022525"/>
    </source>
</evidence>
<comment type="subcellular location">
    <subcellularLocation>
        <location evidence="1">Secreted</location>
    </subcellularLocation>
</comment>
<dbReference type="SUPFAM" id="SSF51120">
    <property type="entry name" value="beta-Roll"/>
    <property type="match status" value="2"/>
</dbReference>
<dbReference type="AlphaFoldDB" id="A0A1Y5SQJ6"/>
<keyword evidence="4" id="KW-1185">Reference proteome</keyword>
<dbReference type="PANTHER" id="PTHR38340:SF1">
    <property type="entry name" value="S-LAYER PROTEIN"/>
    <property type="match status" value="1"/>
</dbReference>
<name>A0A1Y5SQJ6_9RHOB</name>
<gene>
    <name evidence="3" type="primary">algE1</name>
    <name evidence="3" type="ORF">PEL8287_02389</name>
</gene>
<dbReference type="GO" id="GO:0005509">
    <property type="term" value="F:calcium ion binding"/>
    <property type="evidence" value="ECO:0007669"/>
    <property type="project" value="InterPro"/>
</dbReference>
<proteinExistence type="predicted"/>
<dbReference type="OrthoDB" id="9342475at2"/>
<dbReference type="EMBL" id="FWFL01000005">
    <property type="protein sequence ID" value="SLN46127.1"/>
    <property type="molecule type" value="Genomic_DNA"/>
</dbReference>
<evidence type="ECO:0000313" key="3">
    <source>
        <dbReference type="EMBL" id="SLN46127.1"/>
    </source>
</evidence>
<evidence type="ECO:0000256" key="1">
    <source>
        <dbReference type="ARBA" id="ARBA00004613"/>
    </source>
</evidence>
<dbReference type="InterPro" id="IPR050557">
    <property type="entry name" value="RTX_toxin/Mannuronan_C5-epim"/>
</dbReference>
<dbReference type="InterPro" id="IPR011049">
    <property type="entry name" value="Serralysin-like_metalloprot_C"/>
</dbReference>
<dbReference type="SUPFAM" id="SSF101898">
    <property type="entry name" value="NHL repeat"/>
    <property type="match status" value="1"/>
</dbReference>
<accession>A0A1Y5SQJ6</accession>
<dbReference type="Gene3D" id="2.150.10.10">
    <property type="entry name" value="Serralysin-like metalloprotease, C-terminal"/>
    <property type="match status" value="2"/>
</dbReference>
<keyword evidence="2" id="KW-0964">Secreted</keyword>
<dbReference type="PANTHER" id="PTHR38340">
    <property type="entry name" value="S-LAYER PROTEIN"/>
    <property type="match status" value="1"/>
</dbReference>